<dbReference type="InterPro" id="IPR021728">
    <property type="entry name" value="DUF3300"/>
</dbReference>
<dbReference type="EMBL" id="JACHFM010000002">
    <property type="protein sequence ID" value="MBB5222569.1"/>
    <property type="molecule type" value="Genomic_DNA"/>
</dbReference>
<evidence type="ECO:0000313" key="2">
    <source>
        <dbReference type="EMBL" id="MBB5222569.1"/>
    </source>
</evidence>
<feature type="region of interest" description="Disordered" evidence="1">
    <location>
        <begin position="265"/>
        <end position="400"/>
    </location>
</feature>
<dbReference type="PANTHER" id="PTHR40269:SF1">
    <property type="entry name" value="OUTER MEMBRANE PROTEIN"/>
    <property type="match status" value="1"/>
</dbReference>
<accession>A0A840SHS9</accession>
<dbReference type="Proteomes" id="UP000549457">
    <property type="component" value="Unassembled WGS sequence"/>
</dbReference>
<feature type="compositionally biased region" description="Low complexity" evidence="1">
    <location>
        <begin position="305"/>
        <end position="315"/>
    </location>
</feature>
<name>A0A840SHS9_9RHOB</name>
<feature type="compositionally biased region" description="Polar residues" evidence="1">
    <location>
        <begin position="357"/>
        <end position="371"/>
    </location>
</feature>
<proteinExistence type="predicted"/>
<dbReference type="AlphaFoldDB" id="A0A840SHS9"/>
<gene>
    <name evidence="2" type="ORF">HNP73_002505</name>
</gene>
<organism evidence="2 3">
    <name type="scientific">Amaricoccus macauensis</name>
    <dbReference type="NCBI Taxonomy" id="57001"/>
    <lineage>
        <taxon>Bacteria</taxon>
        <taxon>Pseudomonadati</taxon>
        <taxon>Pseudomonadota</taxon>
        <taxon>Alphaproteobacteria</taxon>
        <taxon>Rhodobacterales</taxon>
        <taxon>Paracoccaceae</taxon>
        <taxon>Amaricoccus</taxon>
    </lineage>
</organism>
<feature type="compositionally biased region" description="Pro residues" evidence="1">
    <location>
        <begin position="265"/>
        <end position="283"/>
    </location>
</feature>
<comment type="caution">
    <text evidence="2">The sequence shown here is derived from an EMBL/GenBank/DDBJ whole genome shotgun (WGS) entry which is preliminary data.</text>
</comment>
<dbReference type="PANTHER" id="PTHR40269">
    <property type="entry name" value="OUTER MEMBRANE PROTEIN-RELATED"/>
    <property type="match status" value="1"/>
</dbReference>
<dbReference type="RefSeq" id="WP_184149599.1">
    <property type="nucleotide sequence ID" value="NZ_JACHFM010000002.1"/>
</dbReference>
<feature type="compositionally biased region" description="Low complexity" evidence="1">
    <location>
        <begin position="284"/>
        <end position="297"/>
    </location>
</feature>
<protein>
    <recommendedName>
        <fullName evidence="4">DUF3300 domain-containing protein</fullName>
    </recommendedName>
</protein>
<evidence type="ECO:0000256" key="1">
    <source>
        <dbReference type="SAM" id="MobiDB-lite"/>
    </source>
</evidence>
<keyword evidence="3" id="KW-1185">Reference proteome</keyword>
<sequence>MNMANAQDVSATLAQRLSNAVTQSEPATTTSSSSLPTASYTAAQLDKLVAPIALYPDALLAQVLVASTYPDQVNAAGALIARAPNMSDSDLADAVSAGQWDQSILVLLSGFPSVLSRMADQTSWTDDLGTAFASDHADVMSAIQTMRSEAMDKGNLTSNTAQVVSRGDSGITIRPADPKVVYVPQYDPETVYVDRDVAYAGPAPIATGANPIVAGAIGFGAGLLVSSLWNNSHNNGNDGNHGWANYWHQDAIDWRREALYARPGPNPAPWAPPPRGPGHPNPAPVASTAPVPAPASANRHRPVEPSASTAPASRPSSEHQPSAAGKTPEHRRAQANDAARPQSPTTERDRHQRHEAQTQGTEHQAAPSQATRTREAHQNSQEHRPSEACRHHPNDPACKS</sequence>
<evidence type="ECO:0008006" key="4">
    <source>
        <dbReference type="Google" id="ProtNLM"/>
    </source>
</evidence>
<reference evidence="2 3" key="1">
    <citation type="submission" date="2020-08" db="EMBL/GenBank/DDBJ databases">
        <title>Genomic Encyclopedia of Type Strains, Phase IV (KMG-IV): sequencing the most valuable type-strain genomes for metagenomic binning, comparative biology and taxonomic classification.</title>
        <authorList>
            <person name="Goeker M."/>
        </authorList>
    </citation>
    <scope>NUCLEOTIDE SEQUENCE [LARGE SCALE GENOMIC DNA]</scope>
    <source>
        <strain evidence="2 3">DSM 101730</strain>
    </source>
</reference>
<feature type="compositionally biased region" description="Basic and acidic residues" evidence="1">
    <location>
        <begin position="372"/>
        <end position="394"/>
    </location>
</feature>
<feature type="compositionally biased region" description="Basic and acidic residues" evidence="1">
    <location>
        <begin position="346"/>
        <end position="356"/>
    </location>
</feature>
<dbReference type="Pfam" id="PF11737">
    <property type="entry name" value="DUF3300"/>
    <property type="match status" value="1"/>
</dbReference>
<evidence type="ECO:0000313" key="3">
    <source>
        <dbReference type="Proteomes" id="UP000549457"/>
    </source>
</evidence>